<protein>
    <recommendedName>
        <fullName evidence="2">THIF-type NAD/FAD binding fold domain-containing protein</fullName>
    </recommendedName>
</protein>
<comment type="caution">
    <text evidence="3">The sequence shown here is derived from an EMBL/GenBank/DDBJ whole genome shotgun (WGS) entry which is preliminary data.</text>
</comment>
<evidence type="ECO:0000313" key="4">
    <source>
        <dbReference type="Proteomes" id="UP000695264"/>
    </source>
</evidence>
<dbReference type="RefSeq" id="WP_168101004.1">
    <property type="nucleotide sequence ID" value="NZ_JAATEN010000004.1"/>
</dbReference>
<evidence type="ECO:0000259" key="2">
    <source>
        <dbReference type="Pfam" id="PF00899"/>
    </source>
</evidence>
<dbReference type="Proteomes" id="UP000695264">
    <property type="component" value="Unassembled WGS sequence"/>
</dbReference>
<proteinExistence type="predicted"/>
<dbReference type="Gene3D" id="3.40.50.720">
    <property type="entry name" value="NAD(P)-binding Rossmann-like Domain"/>
    <property type="match status" value="1"/>
</dbReference>
<organism evidence="3 4">
    <name type="scientific">Streptomyces zingiberis</name>
    <dbReference type="NCBI Taxonomy" id="2053010"/>
    <lineage>
        <taxon>Bacteria</taxon>
        <taxon>Bacillati</taxon>
        <taxon>Actinomycetota</taxon>
        <taxon>Actinomycetes</taxon>
        <taxon>Kitasatosporales</taxon>
        <taxon>Streptomycetaceae</taxon>
        <taxon>Streptomyces</taxon>
    </lineage>
</organism>
<dbReference type="PANTHER" id="PTHR10953">
    <property type="entry name" value="UBIQUITIN-ACTIVATING ENZYME E1"/>
    <property type="match status" value="1"/>
</dbReference>
<name>A0ABX1BTJ6_9ACTN</name>
<dbReference type="SUPFAM" id="SSF69572">
    <property type="entry name" value="Activating enzymes of the ubiquitin-like proteins"/>
    <property type="match status" value="1"/>
</dbReference>
<accession>A0ABX1BTJ6</accession>
<feature type="compositionally biased region" description="Pro residues" evidence="1">
    <location>
        <begin position="383"/>
        <end position="394"/>
    </location>
</feature>
<sequence length="401" mass="42097">MEGEPPAPDGRSRSAGERGGAPFLLQGEDHGTAPPPGRGAEPAAESRYALVRRLSVLRGADHAALAGRYAVVVGCGALGSAVAAHLVRGGVGRVRVVDRDVVEPRNLPHQPLYTDQDAAGAELKADAAATRLRTLNGGCRVDGVVADYAPDNALRLAAGADVLIDGADNLETKFLLNEVALVTGTPLVHAGCAGTEGTVLAVVPRVTPCLRCLWPRPSPAAARTTCRTHGLLPATAAVVAALQATEALKLLLRLPYRTLTGLVHADPWTASLRRVPLPPRPDPRRPCPACERGELPYLGGPPPVASRALCGESTVLITAPVPPDRDELARRHAANRTLRIRPGCLQLDLDGCRVVFYTSGRTLVHGAPDADHARALYARLLGPPGPERARPPAPGTERRPE</sequence>
<feature type="domain" description="THIF-type NAD/FAD binding fold" evidence="2">
    <location>
        <begin position="64"/>
        <end position="283"/>
    </location>
</feature>
<reference evidence="3 4" key="1">
    <citation type="submission" date="2020-03" db="EMBL/GenBank/DDBJ databases">
        <title>WGS of actinomycetes isolated from Thailand.</title>
        <authorList>
            <person name="Thawai C."/>
        </authorList>
    </citation>
    <scope>NUCLEOTIDE SEQUENCE [LARGE SCALE GENOMIC DNA]</scope>
    <source>
        <strain evidence="3 4">PLAI 1-29</strain>
    </source>
</reference>
<feature type="region of interest" description="Disordered" evidence="1">
    <location>
        <begin position="1"/>
        <end position="44"/>
    </location>
</feature>
<dbReference type="InterPro" id="IPR045886">
    <property type="entry name" value="ThiF/MoeB/HesA"/>
</dbReference>
<feature type="region of interest" description="Disordered" evidence="1">
    <location>
        <begin position="381"/>
        <end position="401"/>
    </location>
</feature>
<gene>
    <name evidence="3" type="ORF">HCK00_07640</name>
</gene>
<evidence type="ECO:0000256" key="1">
    <source>
        <dbReference type="SAM" id="MobiDB-lite"/>
    </source>
</evidence>
<evidence type="ECO:0000313" key="3">
    <source>
        <dbReference type="EMBL" id="NJQ00413.1"/>
    </source>
</evidence>
<dbReference type="EMBL" id="JAATEN010000004">
    <property type="protein sequence ID" value="NJQ00413.1"/>
    <property type="molecule type" value="Genomic_DNA"/>
</dbReference>
<keyword evidence="4" id="KW-1185">Reference proteome</keyword>
<dbReference type="InterPro" id="IPR000594">
    <property type="entry name" value="ThiF_NAD_FAD-bd"/>
</dbReference>
<dbReference type="InterPro" id="IPR035985">
    <property type="entry name" value="Ubiquitin-activating_enz"/>
</dbReference>
<dbReference type="Pfam" id="PF00899">
    <property type="entry name" value="ThiF"/>
    <property type="match status" value="1"/>
</dbReference>
<dbReference type="PANTHER" id="PTHR10953:SF102">
    <property type="entry name" value="ADENYLYLTRANSFERASE AND SULFURTRANSFERASE MOCS3"/>
    <property type="match status" value="1"/>
</dbReference>